<dbReference type="EMBL" id="QFQB01000045">
    <property type="protein sequence ID" value="PZQ45568.1"/>
    <property type="molecule type" value="Genomic_DNA"/>
</dbReference>
<proteinExistence type="inferred from homology"/>
<dbReference type="InterPro" id="IPR034718">
    <property type="entry name" value="RlpA"/>
</dbReference>
<dbReference type="PANTHER" id="PTHR34183">
    <property type="entry name" value="ENDOLYTIC PEPTIDOGLYCAN TRANSGLYCOSYLASE RLPA"/>
    <property type="match status" value="1"/>
</dbReference>
<dbReference type="SUPFAM" id="SSF50685">
    <property type="entry name" value="Barwin-like endoglucanases"/>
    <property type="match status" value="1"/>
</dbReference>
<dbReference type="AlphaFoldDB" id="A0A2W5MYX1"/>
<feature type="chain" id="PRO_5016184854" description="Probable endolytic peptidoglycan transglycosylase RlpA" evidence="3">
    <location>
        <begin position="22"/>
        <end position="125"/>
    </location>
</feature>
<dbReference type="GO" id="GO:0071555">
    <property type="term" value="P:cell wall organization"/>
    <property type="evidence" value="ECO:0007669"/>
    <property type="project" value="UniProtKB-KW"/>
</dbReference>
<dbReference type="NCBIfam" id="TIGR00413">
    <property type="entry name" value="rlpA"/>
    <property type="match status" value="1"/>
</dbReference>
<sequence length="125" mass="13469" precursor="true">MSRFLTCIAALGALIPHMAYASTGNCREEVQRGVASWYGPGFEGAKTMSEESFNPMMMSAAHPTLPFGTVLKVVNMRNHRSVTVKVNDRGAFGKKRVIDLSEGAAHEIGMIDSGTAPVAIFKCHP</sequence>
<evidence type="ECO:0000313" key="7">
    <source>
        <dbReference type="Proteomes" id="UP000249417"/>
    </source>
</evidence>
<dbReference type="EC" id="4.2.2.-" evidence="3"/>
<dbReference type="GO" id="GO:0000270">
    <property type="term" value="P:peptidoglycan metabolic process"/>
    <property type="evidence" value="ECO:0007669"/>
    <property type="project" value="UniProtKB-UniRule"/>
</dbReference>
<dbReference type="InterPro" id="IPR036908">
    <property type="entry name" value="RlpA-like_sf"/>
</dbReference>
<protein>
    <recommendedName>
        <fullName evidence="3">Probable endolytic peptidoglycan transglycosylase RlpA</fullName>
        <ecNumber evidence="3">4.2.2.-</ecNumber>
    </recommendedName>
</protein>
<dbReference type="CDD" id="cd22268">
    <property type="entry name" value="DPBB_RlpA-like"/>
    <property type="match status" value="1"/>
</dbReference>
<comment type="function">
    <text evidence="3">Lytic transglycosylase with a strong preference for naked glycan strands that lack stem peptides.</text>
</comment>
<dbReference type="Gene3D" id="2.40.40.10">
    <property type="entry name" value="RlpA-like domain"/>
    <property type="match status" value="1"/>
</dbReference>
<evidence type="ECO:0000259" key="5">
    <source>
        <dbReference type="Pfam" id="PF03330"/>
    </source>
</evidence>
<feature type="domain" description="RlpA-like protein double-psi beta-barrel" evidence="5">
    <location>
        <begin position="31"/>
        <end position="119"/>
    </location>
</feature>
<gene>
    <name evidence="3" type="primary">rlpA</name>
    <name evidence="6" type="ORF">DI551_07035</name>
</gene>
<dbReference type="GO" id="GO:0008932">
    <property type="term" value="F:lytic endotransglycosylase activity"/>
    <property type="evidence" value="ECO:0007669"/>
    <property type="project" value="UniProtKB-UniRule"/>
</dbReference>
<dbReference type="Pfam" id="PF03330">
    <property type="entry name" value="DPBB_1"/>
    <property type="match status" value="1"/>
</dbReference>
<reference evidence="6 7" key="1">
    <citation type="submission" date="2017-08" db="EMBL/GenBank/DDBJ databases">
        <title>Infants hospitalized years apart are colonized by the same room-sourced microbial strains.</title>
        <authorList>
            <person name="Brooks B."/>
            <person name="Olm M.R."/>
            <person name="Firek B.A."/>
            <person name="Baker R."/>
            <person name="Thomas B.C."/>
            <person name="Morowitz M.J."/>
            <person name="Banfield J.F."/>
        </authorList>
    </citation>
    <scope>NUCLEOTIDE SEQUENCE [LARGE SCALE GENOMIC DNA]</scope>
    <source>
        <strain evidence="6">S2_005_002_R2_29</strain>
    </source>
</reference>
<accession>A0A2W5MYX1</accession>
<keyword evidence="1 3" id="KW-0456">Lyase</keyword>
<keyword evidence="2 3" id="KW-0961">Cell wall biogenesis/degradation</keyword>
<evidence type="ECO:0000256" key="1">
    <source>
        <dbReference type="ARBA" id="ARBA00023239"/>
    </source>
</evidence>
<evidence type="ECO:0000256" key="3">
    <source>
        <dbReference type="HAMAP-Rule" id="MF_02071"/>
    </source>
</evidence>
<comment type="similarity">
    <text evidence="3 4">Belongs to the RlpA family.</text>
</comment>
<feature type="signal peptide" evidence="3">
    <location>
        <begin position="1"/>
        <end position="21"/>
    </location>
</feature>
<dbReference type="Proteomes" id="UP000249417">
    <property type="component" value="Unassembled WGS sequence"/>
</dbReference>
<evidence type="ECO:0000313" key="6">
    <source>
        <dbReference type="EMBL" id="PZQ45568.1"/>
    </source>
</evidence>
<dbReference type="InterPro" id="IPR009009">
    <property type="entry name" value="RlpA-like_DPBB"/>
</dbReference>
<dbReference type="PANTHER" id="PTHR34183:SF1">
    <property type="entry name" value="ENDOLYTIC PEPTIDOGLYCAN TRANSGLYCOSYLASE RLPA"/>
    <property type="match status" value="1"/>
</dbReference>
<evidence type="ECO:0000256" key="2">
    <source>
        <dbReference type="ARBA" id="ARBA00023316"/>
    </source>
</evidence>
<name>A0A2W5MYX1_9BACT</name>
<comment type="caution">
    <text evidence="6">The sequence shown here is derived from an EMBL/GenBank/DDBJ whole genome shotgun (WGS) entry which is preliminary data.</text>
</comment>
<evidence type="ECO:0000256" key="4">
    <source>
        <dbReference type="RuleBase" id="RU003495"/>
    </source>
</evidence>
<keyword evidence="3" id="KW-0732">Signal</keyword>
<dbReference type="InterPro" id="IPR012997">
    <property type="entry name" value="RplA"/>
</dbReference>
<dbReference type="HAMAP" id="MF_02071">
    <property type="entry name" value="RlpA"/>
    <property type="match status" value="1"/>
</dbReference>
<organism evidence="6 7">
    <name type="scientific">Micavibrio aeruginosavorus</name>
    <dbReference type="NCBI Taxonomy" id="349221"/>
    <lineage>
        <taxon>Bacteria</taxon>
        <taxon>Pseudomonadati</taxon>
        <taxon>Bdellovibrionota</taxon>
        <taxon>Bdellovibrionia</taxon>
        <taxon>Bdellovibrionales</taxon>
        <taxon>Pseudobdellovibrionaceae</taxon>
        <taxon>Micavibrio</taxon>
    </lineage>
</organism>